<evidence type="ECO:0000313" key="4">
    <source>
        <dbReference type="Proteomes" id="UP000554488"/>
    </source>
</evidence>
<evidence type="ECO:0000259" key="2">
    <source>
        <dbReference type="Pfam" id="PF01757"/>
    </source>
</evidence>
<dbReference type="GO" id="GO:0016747">
    <property type="term" value="F:acyltransferase activity, transferring groups other than amino-acyl groups"/>
    <property type="evidence" value="ECO:0007669"/>
    <property type="project" value="InterPro"/>
</dbReference>
<gene>
    <name evidence="3" type="ORF">HUU93_09695</name>
</gene>
<dbReference type="Proteomes" id="UP000554488">
    <property type="component" value="Unassembled WGS sequence"/>
</dbReference>
<keyword evidence="1" id="KW-0812">Transmembrane</keyword>
<feature type="transmembrane region" description="Helical" evidence="1">
    <location>
        <begin position="130"/>
        <end position="146"/>
    </location>
</feature>
<dbReference type="InterPro" id="IPR002656">
    <property type="entry name" value="Acyl_transf_3_dom"/>
</dbReference>
<keyword evidence="3" id="KW-0808">Transferase</keyword>
<feature type="transmembrane region" description="Helical" evidence="1">
    <location>
        <begin position="255"/>
        <end position="273"/>
    </location>
</feature>
<feature type="transmembrane region" description="Helical" evidence="1">
    <location>
        <begin position="188"/>
        <end position="206"/>
    </location>
</feature>
<keyword evidence="1" id="KW-0472">Membrane</keyword>
<comment type="caution">
    <text evidence="3">The sequence shown here is derived from an EMBL/GenBank/DDBJ whole genome shotgun (WGS) entry which is preliminary data.</text>
</comment>
<dbReference type="AlphaFoldDB" id="A0A849XV01"/>
<reference evidence="3 4" key="2">
    <citation type="submission" date="2020-07" db="EMBL/GenBank/DDBJ databases">
        <title>Bacterial metabolism rescues the inhibition of intestinal drug absorption by food and drug additives.</title>
        <authorList>
            <person name="Zou L."/>
            <person name="Spanogiannopoulos P."/>
            <person name="Chien H.-C."/>
            <person name="Pieper L.M."/>
            <person name="Cai W."/>
            <person name="Khuri N."/>
            <person name="Pottel J."/>
            <person name="Vora B."/>
            <person name="Ni Z."/>
            <person name="Tsakalozou E."/>
            <person name="Zhang W."/>
            <person name="Shoichet B.K."/>
            <person name="Giacomini K.M."/>
            <person name="Turnbaugh P.J."/>
        </authorList>
    </citation>
    <scope>NUCLEOTIDE SEQUENCE [LARGE SCALE GENOMIC DNA]</scope>
    <source>
        <strain evidence="3 4">F22</strain>
    </source>
</reference>
<accession>A0A849XV01</accession>
<feature type="transmembrane region" description="Helical" evidence="1">
    <location>
        <begin position="105"/>
        <end position="124"/>
    </location>
</feature>
<sequence length="283" mass="32958">MVHCISDSGILLFYVRLWLDLWVTAKEELSSRVSAQKAFEHYCSLFYSRNHLDRARNYLGGGQTPVRAIDEAFTIRYIQPLWFIWVIIAAYIMFYAAFRHIEINVGAYWFAVITIAYILISAFVNPRDEMYASIIGMPLGILWAMYERKIDSYFEIGFLRKEIVAIVSFVILFIGRLTLSVVGFDNQLFQSVLRNIITIAFIVPLIELLKKVKIQKRFLIWLGTISYEIYIIHPFILYFFEKETTEGKQVGNLEIVLWTIGLTLLLSSVLKIVQDNLVRKVKL</sequence>
<feature type="transmembrane region" description="Helical" evidence="1">
    <location>
        <begin position="158"/>
        <end position="182"/>
    </location>
</feature>
<dbReference type="EMBL" id="JABWDC010000034">
    <property type="protein sequence ID" value="NUN86864.1"/>
    <property type="molecule type" value="Genomic_DNA"/>
</dbReference>
<name>A0A849XV01_9FIRM</name>
<evidence type="ECO:0000313" key="3">
    <source>
        <dbReference type="EMBL" id="NUN86864.1"/>
    </source>
</evidence>
<keyword evidence="3" id="KW-0012">Acyltransferase</keyword>
<organism evidence="3 4">
    <name type="scientific">Coprococcus comes</name>
    <dbReference type="NCBI Taxonomy" id="410072"/>
    <lineage>
        <taxon>Bacteria</taxon>
        <taxon>Bacillati</taxon>
        <taxon>Bacillota</taxon>
        <taxon>Clostridia</taxon>
        <taxon>Lachnospirales</taxon>
        <taxon>Lachnospiraceae</taxon>
        <taxon>Coprococcus</taxon>
    </lineage>
</organism>
<evidence type="ECO:0000256" key="1">
    <source>
        <dbReference type="SAM" id="Phobius"/>
    </source>
</evidence>
<reference evidence="3 4" key="1">
    <citation type="submission" date="2020-04" db="EMBL/GenBank/DDBJ databases">
        <authorList>
            <person name="Pieper L."/>
        </authorList>
    </citation>
    <scope>NUCLEOTIDE SEQUENCE [LARGE SCALE GENOMIC DNA]</scope>
    <source>
        <strain evidence="3 4">F22</strain>
    </source>
</reference>
<feature type="domain" description="Acyltransferase 3" evidence="2">
    <location>
        <begin position="73"/>
        <end position="269"/>
    </location>
</feature>
<keyword evidence="1" id="KW-1133">Transmembrane helix</keyword>
<dbReference type="Pfam" id="PF01757">
    <property type="entry name" value="Acyl_transf_3"/>
    <property type="match status" value="1"/>
</dbReference>
<protein>
    <submittedName>
        <fullName evidence="3">Acyltransferase family protein</fullName>
    </submittedName>
</protein>
<feature type="transmembrane region" description="Helical" evidence="1">
    <location>
        <begin position="218"/>
        <end position="240"/>
    </location>
</feature>
<proteinExistence type="predicted"/>
<feature type="transmembrane region" description="Helical" evidence="1">
    <location>
        <begin position="81"/>
        <end position="98"/>
    </location>
</feature>